<gene>
    <name evidence="1" type="ORF">GIJIEOGM_00010</name>
</gene>
<dbReference type="EMBL" id="MT631644">
    <property type="protein sequence ID" value="QNO56069.1"/>
    <property type="molecule type" value="Genomic_DNA"/>
</dbReference>
<dbReference type="AlphaFoldDB" id="A0A7G9Z735"/>
<sequence length="61" mass="6894">MKISSQLKGGIYDVSFRYNTNLGGYTTLMSDIPKLYAIDLGMPFIKLVNKGGYKRRLCNQT</sequence>
<protein>
    <submittedName>
        <fullName evidence="1">Uncharacterized protein</fullName>
    </submittedName>
</protein>
<accession>A0A7G9Z735</accession>
<evidence type="ECO:0000313" key="1">
    <source>
        <dbReference type="EMBL" id="QNO56069.1"/>
    </source>
</evidence>
<proteinExistence type="predicted"/>
<organism evidence="1">
    <name type="scientific">Candidatus Methanophaga sp. ANME-1 ERB7</name>
    <dbReference type="NCBI Taxonomy" id="2759913"/>
    <lineage>
        <taxon>Archaea</taxon>
        <taxon>Methanobacteriati</taxon>
        <taxon>Methanobacteriota</taxon>
        <taxon>Stenosarchaea group</taxon>
        <taxon>Methanomicrobia</taxon>
        <taxon>Candidatus Methanophagales</taxon>
        <taxon>Candidatus Methanophagaceae</taxon>
        <taxon>Candidatus Methanophaga</taxon>
    </lineage>
</organism>
<name>A0A7G9Z735_9EURY</name>
<reference evidence="1" key="1">
    <citation type="submission" date="2020-06" db="EMBL/GenBank/DDBJ databases">
        <title>Unique genomic features of the anaerobic methanotrophic archaea.</title>
        <authorList>
            <person name="Chadwick G.L."/>
            <person name="Skennerton C.T."/>
            <person name="Laso-Perez R."/>
            <person name="Leu A.O."/>
            <person name="Speth D.R."/>
            <person name="Yu H."/>
            <person name="Morgan-Lang C."/>
            <person name="Hatzenpichler R."/>
            <person name="Goudeau D."/>
            <person name="Malmstrom R."/>
            <person name="Brazelton W.J."/>
            <person name="Woyke T."/>
            <person name="Hallam S.J."/>
            <person name="Tyson G.W."/>
            <person name="Wegener G."/>
            <person name="Boetius A."/>
            <person name="Orphan V."/>
        </authorList>
    </citation>
    <scope>NUCLEOTIDE SEQUENCE</scope>
</reference>